<protein>
    <recommendedName>
        <fullName evidence="5">Sulfotransferase</fullName>
        <ecNumber evidence="5">2.8.2.-</ecNumber>
    </recommendedName>
</protein>
<sequence length="301" mass="35392">MMAQTEKTEEESTLINLLEIDGVMLPVISKEIWARVCNFQARPDDLILATYPKSGTTWTQEILDMIHNDGDVAKCQRATSTERHPFIELTFTHKEKLDLDWANEMPSPRMLKTHLPSHLMPPNIWKQNCKVIYVARNPKDCMVSSYYFHKMTSMLPDPKSWEDFFEKFMAGKVVCGSWYDHVKGWWAAKDKYQILYLFYEDMKRNPKREIHKMLEFLGKTLSEDVIDKIIYHTSFDVMKENPMANQTGVPTHIFDHSISHFMRKGMPGDWKNHFTVAMNETFDKHYKKKMEGTTLTFCTEI</sequence>
<dbReference type="InterPro" id="IPR000863">
    <property type="entry name" value="Sulfotransferase_dom"/>
</dbReference>
<organism evidence="7 8">
    <name type="scientific">Dipodomys ordii</name>
    <name type="common">Ord's kangaroo rat</name>
    <dbReference type="NCBI Taxonomy" id="10020"/>
    <lineage>
        <taxon>Eukaryota</taxon>
        <taxon>Metazoa</taxon>
        <taxon>Chordata</taxon>
        <taxon>Craniata</taxon>
        <taxon>Vertebrata</taxon>
        <taxon>Euteleostomi</taxon>
        <taxon>Mammalia</taxon>
        <taxon>Eutheria</taxon>
        <taxon>Euarchontoglires</taxon>
        <taxon>Glires</taxon>
        <taxon>Rodentia</taxon>
        <taxon>Castorimorpha</taxon>
        <taxon>Heteromyidae</taxon>
        <taxon>Dipodomyinae</taxon>
        <taxon>Dipodomys</taxon>
    </lineage>
</organism>
<dbReference type="GO" id="GO:0005737">
    <property type="term" value="C:cytoplasm"/>
    <property type="evidence" value="ECO:0007669"/>
    <property type="project" value="UniProtKB-SubCell"/>
</dbReference>
<dbReference type="PANTHER" id="PTHR11783">
    <property type="entry name" value="SULFOTRANSFERASE SULT"/>
    <property type="match status" value="1"/>
</dbReference>
<dbReference type="SUPFAM" id="SSF52540">
    <property type="entry name" value="P-loop containing nucleoside triphosphate hydrolases"/>
    <property type="match status" value="1"/>
</dbReference>
<gene>
    <name evidence="8" type="primary">Sult1c3</name>
</gene>
<evidence type="ECO:0000256" key="2">
    <source>
        <dbReference type="ARBA" id="ARBA00005771"/>
    </source>
</evidence>
<dbReference type="EC" id="2.8.2.-" evidence="5"/>
<evidence type="ECO:0000259" key="6">
    <source>
        <dbReference type="Pfam" id="PF00685"/>
    </source>
</evidence>
<dbReference type="GeneID" id="105999287"/>
<keyword evidence="3" id="KW-0963">Cytoplasm</keyword>
<dbReference type="OrthoDB" id="205623at2759"/>
<dbReference type="FunFam" id="3.40.50.300:FF:000433">
    <property type="entry name" value="Estrogen sulfotransferase"/>
    <property type="match status" value="1"/>
</dbReference>
<proteinExistence type="inferred from homology"/>
<dbReference type="InterPro" id="IPR027417">
    <property type="entry name" value="P-loop_NTPase"/>
</dbReference>
<dbReference type="Gene3D" id="3.40.50.300">
    <property type="entry name" value="P-loop containing nucleotide triphosphate hydrolases"/>
    <property type="match status" value="1"/>
</dbReference>
<accession>A0A1S3GLZ9</accession>
<reference evidence="8" key="1">
    <citation type="submission" date="2025-08" db="UniProtKB">
        <authorList>
            <consortium name="RefSeq"/>
        </authorList>
    </citation>
    <scope>IDENTIFICATION</scope>
    <source>
        <tissue evidence="8">Kidney</tissue>
    </source>
</reference>
<evidence type="ECO:0000313" key="7">
    <source>
        <dbReference type="Proteomes" id="UP000081671"/>
    </source>
</evidence>
<evidence type="ECO:0000256" key="4">
    <source>
        <dbReference type="ARBA" id="ARBA00022679"/>
    </source>
</evidence>
<feature type="domain" description="Sulfotransferase" evidence="6">
    <location>
        <begin position="43"/>
        <end position="293"/>
    </location>
</feature>
<comment type="similarity">
    <text evidence="2 5">Belongs to the sulfotransferase 1 family.</text>
</comment>
<name>A0A1S3GLZ9_DIPOR</name>
<dbReference type="GO" id="GO:0008146">
    <property type="term" value="F:sulfotransferase activity"/>
    <property type="evidence" value="ECO:0007669"/>
    <property type="project" value="InterPro"/>
</dbReference>
<dbReference type="KEGG" id="dord:105999287"/>
<keyword evidence="4 5" id="KW-0808">Transferase</keyword>
<dbReference type="Pfam" id="PF00685">
    <property type="entry name" value="Sulfotransfer_1"/>
    <property type="match status" value="1"/>
</dbReference>
<dbReference type="AlphaFoldDB" id="A0A1S3GLZ9"/>
<keyword evidence="7" id="KW-1185">Reference proteome</keyword>
<dbReference type="Proteomes" id="UP000081671">
    <property type="component" value="Unplaced"/>
</dbReference>
<evidence type="ECO:0000256" key="1">
    <source>
        <dbReference type="ARBA" id="ARBA00004496"/>
    </source>
</evidence>
<evidence type="ECO:0000313" key="8">
    <source>
        <dbReference type="RefSeq" id="XP_012889720.1"/>
    </source>
</evidence>
<evidence type="ECO:0000256" key="5">
    <source>
        <dbReference type="RuleBase" id="RU361155"/>
    </source>
</evidence>
<dbReference type="RefSeq" id="XP_012889720.1">
    <property type="nucleotide sequence ID" value="XM_013034266.1"/>
</dbReference>
<dbReference type="CTD" id="442038"/>
<dbReference type="InParanoid" id="A0A1S3GLZ9"/>
<evidence type="ECO:0000256" key="3">
    <source>
        <dbReference type="ARBA" id="ARBA00022490"/>
    </source>
</evidence>
<comment type="subcellular location">
    <subcellularLocation>
        <location evidence="1">Cytoplasm</location>
    </subcellularLocation>
</comment>